<gene>
    <name evidence="1" type="ORF">POM88_006923</name>
</gene>
<comment type="caution">
    <text evidence="1">The sequence shown here is derived from an EMBL/GenBank/DDBJ whole genome shotgun (WGS) entry which is preliminary data.</text>
</comment>
<name>A0AAD8J783_9APIA</name>
<dbReference type="EMBL" id="JAUIZM010000002">
    <property type="protein sequence ID" value="KAK1397060.1"/>
    <property type="molecule type" value="Genomic_DNA"/>
</dbReference>
<protein>
    <submittedName>
        <fullName evidence="1">Uncharacterized protein</fullName>
    </submittedName>
</protein>
<accession>A0AAD8J783</accession>
<organism evidence="1 2">
    <name type="scientific">Heracleum sosnowskyi</name>
    <dbReference type="NCBI Taxonomy" id="360622"/>
    <lineage>
        <taxon>Eukaryota</taxon>
        <taxon>Viridiplantae</taxon>
        <taxon>Streptophyta</taxon>
        <taxon>Embryophyta</taxon>
        <taxon>Tracheophyta</taxon>
        <taxon>Spermatophyta</taxon>
        <taxon>Magnoliopsida</taxon>
        <taxon>eudicotyledons</taxon>
        <taxon>Gunneridae</taxon>
        <taxon>Pentapetalae</taxon>
        <taxon>asterids</taxon>
        <taxon>campanulids</taxon>
        <taxon>Apiales</taxon>
        <taxon>Apiaceae</taxon>
        <taxon>Apioideae</taxon>
        <taxon>apioid superclade</taxon>
        <taxon>Tordylieae</taxon>
        <taxon>Tordyliinae</taxon>
        <taxon>Heracleum</taxon>
    </lineage>
</organism>
<proteinExistence type="predicted"/>
<dbReference type="Proteomes" id="UP001237642">
    <property type="component" value="Unassembled WGS sequence"/>
</dbReference>
<dbReference type="AlphaFoldDB" id="A0AAD8J783"/>
<evidence type="ECO:0000313" key="1">
    <source>
        <dbReference type="EMBL" id="KAK1397060.1"/>
    </source>
</evidence>
<keyword evidence="2" id="KW-1185">Reference proteome</keyword>
<evidence type="ECO:0000313" key="2">
    <source>
        <dbReference type="Proteomes" id="UP001237642"/>
    </source>
</evidence>
<reference evidence="1" key="2">
    <citation type="submission" date="2023-05" db="EMBL/GenBank/DDBJ databases">
        <authorList>
            <person name="Schelkunov M.I."/>
        </authorList>
    </citation>
    <scope>NUCLEOTIDE SEQUENCE</scope>
    <source>
        <strain evidence="1">Hsosn_3</strain>
        <tissue evidence="1">Leaf</tissue>
    </source>
</reference>
<sequence>MPAKERNYCNTLPRTGFYGTKFFRRLLLEESFYTTEVLHPSQIRWSISISHLQVIPGALKIRDKFIPAAWMLEVSSVSAEHQFGMDLLSTTNHTKHSLSNRAHTSS</sequence>
<reference evidence="1" key="1">
    <citation type="submission" date="2023-02" db="EMBL/GenBank/DDBJ databases">
        <title>Genome of toxic invasive species Heracleum sosnowskyi carries increased number of genes despite the absence of recent whole-genome duplications.</title>
        <authorList>
            <person name="Schelkunov M."/>
            <person name="Shtratnikova V."/>
            <person name="Makarenko M."/>
            <person name="Klepikova A."/>
            <person name="Omelchenko D."/>
            <person name="Novikova G."/>
            <person name="Obukhova E."/>
            <person name="Bogdanov V."/>
            <person name="Penin A."/>
            <person name="Logacheva M."/>
        </authorList>
    </citation>
    <scope>NUCLEOTIDE SEQUENCE</scope>
    <source>
        <strain evidence="1">Hsosn_3</strain>
        <tissue evidence="1">Leaf</tissue>
    </source>
</reference>